<dbReference type="InterPro" id="IPR003754">
    <property type="entry name" value="4pyrrol_synth_uPrphyn_synth"/>
</dbReference>
<evidence type="ECO:0000256" key="2">
    <source>
        <dbReference type="ARBA" id="ARBA00008133"/>
    </source>
</evidence>
<dbReference type="PANTHER" id="PTHR38042">
    <property type="entry name" value="UROPORPHYRINOGEN-III SYNTHASE, CHLOROPLASTIC"/>
    <property type="match status" value="1"/>
</dbReference>
<dbReference type="Pfam" id="PF02602">
    <property type="entry name" value="HEM4"/>
    <property type="match status" value="1"/>
</dbReference>
<protein>
    <recommendedName>
        <fullName evidence="7 9">Uroporphyrinogen-III synthase</fullName>
        <ecNumber evidence="3 9">4.2.1.75</ecNumber>
    </recommendedName>
</protein>
<dbReference type="SUPFAM" id="SSF69618">
    <property type="entry name" value="HemD-like"/>
    <property type="match status" value="1"/>
</dbReference>
<evidence type="ECO:0000259" key="10">
    <source>
        <dbReference type="Pfam" id="PF02602"/>
    </source>
</evidence>
<dbReference type="EC" id="4.2.1.75" evidence="3 9"/>
<dbReference type="AlphaFoldDB" id="A0AAW8J8W8"/>
<evidence type="ECO:0000256" key="5">
    <source>
        <dbReference type="ARBA" id="ARBA00023244"/>
    </source>
</evidence>
<evidence type="ECO:0000313" key="11">
    <source>
        <dbReference type="EMBL" id="MDQ8935948.1"/>
    </source>
</evidence>
<evidence type="ECO:0000256" key="1">
    <source>
        <dbReference type="ARBA" id="ARBA00004772"/>
    </source>
</evidence>
<keyword evidence="5 9" id="KW-0627">Porphyrin biosynthesis</keyword>
<dbReference type="GO" id="GO:0006780">
    <property type="term" value="P:uroporphyrinogen III biosynthetic process"/>
    <property type="evidence" value="ECO:0007669"/>
    <property type="project" value="UniProtKB-UniRule"/>
</dbReference>
<organism evidence="11 12">
    <name type="scientific">Acinetobacter rudis</name>
    <dbReference type="NCBI Taxonomy" id="632955"/>
    <lineage>
        <taxon>Bacteria</taxon>
        <taxon>Pseudomonadati</taxon>
        <taxon>Pseudomonadota</taxon>
        <taxon>Gammaproteobacteria</taxon>
        <taxon>Moraxellales</taxon>
        <taxon>Moraxellaceae</taxon>
        <taxon>Acinetobacter</taxon>
    </lineage>
</organism>
<dbReference type="InterPro" id="IPR039793">
    <property type="entry name" value="UROS/Hem4"/>
</dbReference>
<dbReference type="PANTHER" id="PTHR38042:SF1">
    <property type="entry name" value="UROPORPHYRINOGEN-III SYNTHASE, CHLOROPLASTIC"/>
    <property type="match status" value="1"/>
</dbReference>
<dbReference type="CDD" id="cd06578">
    <property type="entry name" value="HemD"/>
    <property type="match status" value="1"/>
</dbReference>
<accession>A0AAW8J8W8</accession>
<comment type="similarity">
    <text evidence="2 9">Belongs to the uroporphyrinogen-III synthase family.</text>
</comment>
<comment type="function">
    <text evidence="6 9">Catalyzes cyclization of the linear tetrapyrrole, hydroxymethylbilane, to the macrocyclic uroporphyrinogen III.</text>
</comment>
<evidence type="ECO:0000256" key="6">
    <source>
        <dbReference type="ARBA" id="ARBA00037589"/>
    </source>
</evidence>
<dbReference type="RefSeq" id="WP_308975796.1">
    <property type="nucleotide sequence ID" value="NZ_JAVIDL010000015.1"/>
</dbReference>
<evidence type="ECO:0000256" key="7">
    <source>
        <dbReference type="ARBA" id="ARBA00040167"/>
    </source>
</evidence>
<dbReference type="Gene3D" id="3.40.50.10090">
    <property type="match status" value="2"/>
</dbReference>
<dbReference type="GO" id="GO:0006782">
    <property type="term" value="P:protoporphyrinogen IX biosynthetic process"/>
    <property type="evidence" value="ECO:0007669"/>
    <property type="project" value="UniProtKB-UniRule"/>
</dbReference>
<evidence type="ECO:0000256" key="9">
    <source>
        <dbReference type="RuleBase" id="RU366031"/>
    </source>
</evidence>
<evidence type="ECO:0000256" key="4">
    <source>
        <dbReference type="ARBA" id="ARBA00023239"/>
    </source>
</evidence>
<proteinExistence type="inferred from homology"/>
<dbReference type="Proteomes" id="UP001243844">
    <property type="component" value="Unassembled WGS sequence"/>
</dbReference>
<sequence>MLFINTRPASRARELTQCLTQAGVTVFELPLLALQSYPYTVDLEQQFQQLPFVQAIVAVSPTAVEIGMDYLQRSQLTISDLDQVEWIAVGRKTADTLVQYGINASVPKLETSEGMLALPIFNQRQDLKRIAFWRGLGGRQFMMQQCKQQGFEILNMLLYQRHCPDNALQQFQHLLQQHLLNPQPYVVCISSEASWHNWCQLCEQHVAFLEQGHYLVLGERLYQILQKFHLKKGNCFNITQVESLDEPTVLNTLQQLHI</sequence>
<reference evidence="11" key="1">
    <citation type="submission" date="2023-08" db="EMBL/GenBank/DDBJ databases">
        <title>Emergence of clinically-relevant ST2 carbapenem-resistant Acinetobacter baumannii strains in hospital sewages in Zhejiang, East of China.</title>
        <authorList>
            <person name="Kaichao C."/>
            <person name="Zhang R."/>
        </authorList>
    </citation>
    <scope>NUCLEOTIDE SEQUENCE</scope>
    <source>
        <strain evidence="11">M-RB-37</strain>
    </source>
</reference>
<evidence type="ECO:0000256" key="8">
    <source>
        <dbReference type="ARBA" id="ARBA00048617"/>
    </source>
</evidence>
<dbReference type="InterPro" id="IPR036108">
    <property type="entry name" value="4pyrrol_syn_uPrphyn_synt_sf"/>
</dbReference>
<name>A0AAW8J8W8_9GAMM</name>
<dbReference type="GO" id="GO:0004852">
    <property type="term" value="F:uroporphyrinogen-III synthase activity"/>
    <property type="evidence" value="ECO:0007669"/>
    <property type="project" value="UniProtKB-UniRule"/>
</dbReference>
<keyword evidence="4 9" id="KW-0456">Lyase</keyword>
<comment type="pathway">
    <text evidence="1 9">Porphyrin-containing compound metabolism; protoporphyrin-IX biosynthesis; coproporphyrinogen-III from 5-aminolevulinate: step 3/4.</text>
</comment>
<evidence type="ECO:0000256" key="3">
    <source>
        <dbReference type="ARBA" id="ARBA00013109"/>
    </source>
</evidence>
<dbReference type="EMBL" id="JAVIDL010000015">
    <property type="protein sequence ID" value="MDQ8935948.1"/>
    <property type="molecule type" value="Genomic_DNA"/>
</dbReference>
<comment type="caution">
    <text evidence="11">The sequence shown here is derived from an EMBL/GenBank/DDBJ whole genome shotgun (WGS) entry which is preliminary data.</text>
</comment>
<feature type="domain" description="Tetrapyrrole biosynthesis uroporphyrinogen III synthase" evidence="10">
    <location>
        <begin position="15"/>
        <end position="231"/>
    </location>
</feature>
<gene>
    <name evidence="11" type="ORF">RFH47_09410</name>
</gene>
<comment type="catalytic activity">
    <reaction evidence="8 9">
        <text>hydroxymethylbilane = uroporphyrinogen III + H2O</text>
        <dbReference type="Rhea" id="RHEA:18965"/>
        <dbReference type="ChEBI" id="CHEBI:15377"/>
        <dbReference type="ChEBI" id="CHEBI:57308"/>
        <dbReference type="ChEBI" id="CHEBI:57845"/>
        <dbReference type="EC" id="4.2.1.75"/>
    </reaction>
</comment>
<evidence type="ECO:0000313" key="12">
    <source>
        <dbReference type="Proteomes" id="UP001243844"/>
    </source>
</evidence>